<dbReference type="PANTHER" id="PTHR43561:SF3">
    <property type="entry name" value="HYDROXYACYL-COENZYME A DEHYDROGENASE, MITOCHONDRIAL"/>
    <property type="match status" value="1"/>
</dbReference>
<dbReference type="EMBL" id="LAZR01067809">
    <property type="protein sequence ID" value="KKK50851.1"/>
    <property type="molecule type" value="Genomic_DNA"/>
</dbReference>
<proteinExistence type="predicted"/>
<comment type="caution">
    <text evidence="3">The sequence shown here is derived from an EMBL/GenBank/DDBJ whole genome shotgun (WGS) entry which is preliminary data.</text>
</comment>
<evidence type="ECO:0000256" key="1">
    <source>
        <dbReference type="ARBA" id="ARBA00023027"/>
    </source>
</evidence>
<dbReference type="GO" id="GO:0006635">
    <property type="term" value="P:fatty acid beta-oxidation"/>
    <property type="evidence" value="ECO:0007669"/>
    <property type="project" value="TreeGrafter"/>
</dbReference>
<protein>
    <recommendedName>
        <fullName evidence="2">3-hydroxyacyl-CoA dehydrogenase C-terminal domain-containing protein</fullName>
    </recommendedName>
</protein>
<feature type="non-terminal residue" evidence="3">
    <location>
        <position position="1"/>
    </location>
</feature>
<dbReference type="PANTHER" id="PTHR43561">
    <property type="match status" value="1"/>
</dbReference>
<dbReference type="InterPro" id="IPR052242">
    <property type="entry name" value="Mito_3-hydroxyacyl-CoA_DH"/>
</dbReference>
<dbReference type="InterPro" id="IPR008927">
    <property type="entry name" value="6-PGluconate_DH-like_C_sf"/>
</dbReference>
<gene>
    <name evidence="3" type="ORF">LCGC14_3120880</name>
</gene>
<evidence type="ECO:0000313" key="3">
    <source>
        <dbReference type="EMBL" id="KKK50851.1"/>
    </source>
</evidence>
<evidence type="ECO:0000259" key="2">
    <source>
        <dbReference type="Pfam" id="PF00725"/>
    </source>
</evidence>
<dbReference type="SUPFAM" id="SSF48179">
    <property type="entry name" value="6-phosphogluconate dehydrogenase C-terminal domain-like"/>
    <property type="match status" value="1"/>
</dbReference>
<organism evidence="3">
    <name type="scientific">marine sediment metagenome</name>
    <dbReference type="NCBI Taxonomy" id="412755"/>
    <lineage>
        <taxon>unclassified sequences</taxon>
        <taxon>metagenomes</taxon>
        <taxon>ecological metagenomes</taxon>
    </lineage>
</organism>
<name>A0A0F8YS87_9ZZZZ</name>
<dbReference type="AlphaFoldDB" id="A0A0F8YS87"/>
<accession>A0A0F8YS87</accession>
<keyword evidence="1" id="KW-0520">NAD</keyword>
<reference evidence="3" key="1">
    <citation type="journal article" date="2015" name="Nature">
        <title>Complex archaea that bridge the gap between prokaryotes and eukaryotes.</title>
        <authorList>
            <person name="Spang A."/>
            <person name="Saw J.H."/>
            <person name="Jorgensen S.L."/>
            <person name="Zaremba-Niedzwiedzka K."/>
            <person name="Martijn J."/>
            <person name="Lind A.E."/>
            <person name="van Eijk R."/>
            <person name="Schleper C."/>
            <person name="Guy L."/>
            <person name="Ettema T.J."/>
        </authorList>
    </citation>
    <scope>NUCLEOTIDE SEQUENCE</scope>
</reference>
<dbReference type="Pfam" id="PF00725">
    <property type="entry name" value="3HCDH"/>
    <property type="match status" value="1"/>
</dbReference>
<dbReference type="InterPro" id="IPR006108">
    <property type="entry name" value="3HC_DH_C"/>
</dbReference>
<dbReference type="InterPro" id="IPR013328">
    <property type="entry name" value="6PGD_dom2"/>
</dbReference>
<feature type="domain" description="3-hydroxyacyl-CoA dehydrogenase C-terminal" evidence="2">
    <location>
        <begin position="1"/>
        <end position="72"/>
    </location>
</feature>
<dbReference type="GO" id="GO:0005739">
    <property type="term" value="C:mitochondrion"/>
    <property type="evidence" value="ECO:0007669"/>
    <property type="project" value="TreeGrafter"/>
</dbReference>
<dbReference type="GO" id="GO:0003857">
    <property type="term" value="F:(3S)-3-hydroxyacyl-CoA dehydrogenase (NAD+) activity"/>
    <property type="evidence" value="ECO:0007669"/>
    <property type="project" value="TreeGrafter"/>
</dbReference>
<dbReference type="Gene3D" id="1.10.1040.10">
    <property type="entry name" value="N-(1-d-carboxylethyl)-l-norvaline Dehydrogenase, domain 2"/>
    <property type="match status" value="1"/>
</dbReference>
<sequence length="75" mass="8511">PANVDKAMKLGANHPMGPLELIDLIGLDVHRAKMETLVKELDDFRYQHPELLNKMIEEGKLGKKTGRGFYNYGDE</sequence>